<reference evidence="5" key="9">
    <citation type="submission" date="2020-08" db="EMBL/GenBank/DDBJ databases">
        <title>Fungal Genomes of the International Space Station.</title>
        <authorList>
            <person name="Seuylemezian A."/>
            <person name="Singh N.K."/>
            <person name="Wood J."/>
            <person name="Venkateswaran K."/>
        </authorList>
    </citation>
    <scope>NUCLEOTIDE SEQUENCE</scope>
    <source>
        <strain evidence="5">I2-B2</strain>
    </source>
</reference>
<reference evidence="4 20" key="2">
    <citation type="submission" date="2015-12" db="EMBL/GenBank/DDBJ databases">
        <title>Bacillus cereus Group isolate.</title>
        <authorList>
            <person name="Kovac J."/>
        </authorList>
    </citation>
    <scope>NUCLEOTIDE SEQUENCE [LARGE SCALE GENOMIC DNA]</scope>
    <source>
        <strain evidence="4 20">FSL K6-0073</strain>
    </source>
</reference>
<reference evidence="16 31" key="7">
    <citation type="journal article" date="2019" name="Ecotoxicol. Environ. Saf.">
        <title>Microbial characterization of heavy metal resistant bacterial strains isolated from an electroplating wastewater treatment plant.</title>
        <authorList>
            <person name="Cai X."/>
            <person name="Zheng X."/>
            <person name="Zhang D."/>
            <person name="Iqbal W."/>
            <person name="Liu C."/>
            <person name="Yang B."/>
            <person name="Zhao X."/>
            <person name="Lu X."/>
            <person name="Mao Y."/>
        </authorList>
    </citation>
    <scope>NUCLEOTIDE SEQUENCE [LARGE SCALE GENOMIC DNA]</scope>
    <source>
        <strain evidence="16 31">Co1-1</strain>
    </source>
</reference>
<reference evidence="22 24" key="4">
    <citation type="submission" date="2017-09" db="EMBL/GenBank/DDBJ databases">
        <title>Large-scale bioinformatics analysis of Bacillus genomes uncovers conserved roles of natural products in bacterial physiology.</title>
        <authorList>
            <consortium name="Agbiome Team Llc"/>
            <person name="Bleich R.M."/>
            <person name="Kirk G.J."/>
            <person name="Santa Maria K.C."/>
            <person name="Allen S.E."/>
            <person name="Farag S."/>
            <person name="Shank E.A."/>
            <person name="Bowers A."/>
        </authorList>
    </citation>
    <scope>NUCLEOTIDE SEQUENCE [LARGE SCALE GENOMIC DNA]</scope>
    <source>
        <strain evidence="9 22">AFS006334</strain>
        <strain evidence="10 24">AFS020204</strain>
    </source>
</reference>
<dbReference type="EMBL" id="JACLPZ010000045">
    <property type="protein sequence ID" value="MBY0040201.1"/>
    <property type="molecule type" value="Genomic_DNA"/>
</dbReference>
<evidence type="ECO:0000313" key="29">
    <source>
        <dbReference type="Proteomes" id="UP000226257"/>
    </source>
</evidence>
<evidence type="ECO:0000313" key="24">
    <source>
        <dbReference type="Proteomes" id="UP000220210"/>
    </source>
</evidence>
<reference evidence="3 19" key="1">
    <citation type="submission" date="2015-02" db="EMBL/GenBank/DDBJ databases">
        <title>Evolution of B. cereus sensu lato: Distribution, horizontal transfer and duplication of chromosomal virulence genes.</title>
        <authorList>
            <person name="Boehm M.-E."/>
            <person name="Huptas C."/>
            <person name="Krey V.M."/>
            <person name="Scherer S."/>
        </authorList>
    </citation>
    <scope>NUCLEOTIDE SEQUENCE [LARGE SCALE GENOMIC DNA]</scope>
    <source>
        <strain evidence="3 19">#17</strain>
    </source>
</reference>
<evidence type="ECO:0000313" key="30">
    <source>
        <dbReference type="Proteomes" id="UP000253597"/>
    </source>
</evidence>
<gene>
    <name evidence="4" type="ORF">AT268_04465</name>
    <name evidence="7" type="ORF">BLX06_10100</name>
    <name evidence="17" type="ORF">C1N66_23250</name>
    <name evidence="10" type="ORF">CN357_22730</name>
    <name evidence="9" type="ORF">CN475_01995</name>
    <name evidence="14" type="ORF">CN980_23880</name>
    <name evidence="15" type="ORF">COC69_17815</name>
    <name evidence="11" type="ORF">COI98_25550</name>
    <name evidence="12" type="ORF">COK05_05560</name>
    <name evidence="13" type="ORF">COK98_17215</name>
    <name evidence="8" type="ORF">CON36_04150</name>
    <name evidence="16" type="ORF">D0437_15575</name>
    <name evidence="18" type="ORF">DR116_0005595</name>
    <name evidence="5" type="ORF">H7U08_27250</name>
    <name evidence="6" type="ORF">QYM23_17970</name>
    <name evidence="3" type="ORF">TQ94_03325</name>
</gene>
<dbReference type="Proteomes" id="UP000036243">
    <property type="component" value="Unassembled WGS sequence"/>
</dbReference>
<dbReference type="Pfam" id="PF13273">
    <property type="entry name" value="DUF4064"/>
    <property type="match status" value="1"/>
</dbReference>
<evidence type="ECO:0000313" key="5">
    <source>
        <dbReference type="EMBL" id="MBY0040201.1"/>
    </source>
</evidence>
<evidence type="ECO:0000313" key="25">
    <source>
        <dbReference type="Proteomes" id="UP000223834"/>
    </source>
</evidence>
<reference evidence="7 21" key="3">
    <citation type="submission" date="2017-01" db="EMBL/GenBank/DDBJ databases">
        <title>Bacillus cereus isolates.</title>
        <authorList>
            <person name="Beno S.M."/>
        </authorList>
    </citation>
    <scope>NUCLEOTIDE SEQUENCE [LARGE SCALE GENOMIC DNA]</scope>
    <source>
        <strain evidence="7 21">FSL K6-1030</strain>
    </source>
</reference>
<evidence type="ECO:0000313" key="6">
    <source>
        <dbReference type="EMBL" id="MDN4874704.1"/>
    </source>
</evidence>
<evidence type="ECO:0000313" key="26">
    <source>
        <dbReference type="Proteomes" id="UP000224203"/>
    </source>
</evidence>
<dbReference type="Proteomes" id="UP000190641">
    <property type="component" value="Unassembled WGS sequence"/>
</dbReference>
<reference evidence="6" key="10">
    <citation type="submission" date="2023-07" db="EMBL/GenBank/DDBJ databases">
        <title>Complete genome sequence of Bacillus cereus SRCM126073 isolated from soil.</title>
        <authorList>
            <person name="Yang H.-G."/>
            <person name="Ryu M.-S."/>
            <person name="Ha G.-S."/>
            <person name="Yang H.-J."/>
            <person name="Jeong D.-Y."/>
        </authorList>
    </citation>
    <scope>NUCLEOTIDE SEQUENCE</scope>
    <source>
        <strain evidence="6">SRCM126073</strain>
    </source>
</reference>
<organism evidence="12 27">
    <name type="scientific">Bacillus cereus</name>
    <dbReference type="NCBI Taxonomy" id="1396"/>
    <lineage>
        <taxon>Bacteria</taxon>
        <taxon>Bacillati</taxon>
        <taxon>Bacillota</taxon>
        <taxon>Bacilli</taxon>
        <taxon>Bacillales</taxon>
        <taxon>Bacillaceae</taxon>
        <taxon>Bacillus</taxon>
        <taxon>Bacillus cereus group</taxon>
    </lineage>
</organism>
<dbReference type="EMBL" id="NTXW01000003">
    <property type="protein sequence ID" value="PEQ92414.1"/>
    <property type="molecule type" value="Genomic_DNA"/>
</dbReference>
<feature type="domain" description="DUF4064" evidence="2">
    <location>
        <begin position="2"/>
        <end position="82"/>
    </location>
</feature>
<dbReference type="EMBL" id="MUAU01000023">
    <property type="protein sequence ID" value="OOR75147.1"/>
    <property type="molecule type" value="Genomic_DNA"/>
</dbReference>
<sequence length="112" mass="12432">MKRTPEFVLGLIGGILGIIISIILIVVAFNIMEGVDYELLAYYSIILTVQIGLFILSCLVNKVNNKVYGVCMIVIPIVMLFMSLFFLLIPTILQIISGSFAFRTLKLESNVS</sequence>
<dbReference type="RefSeq" id="WP_000831724.1">
    <property type="nucleotide sequence ID" value="NZ_AZNI01000001.1"/>
</dbReference>
<dbReference type="Proteomes" id="UP000224203">
    <property type="component" value="Unassembled WGS sequence"/>
</dbReference>
<dbReference type="EMBL" id="NUIQ01000231">
    <property type="protein sequence ID" value="PGO65494.1"/>
    <property type="molecule type" value="Genomic_DNA"/>
</dbReference>
<dbReference type="Proteomes" id="UP001197806">
    <property type="component" value="Unassembled WGS sequence"/>
</dbReference>
<dbReference type="Proteomes" id="UP000075476">
    <property type="component" value="Unassembled WGS sequence"/>
</dbReference>
<protein>
    <submittedName>
        <fullName evidence="12">DUF4064 domain-containing protein</fullName>
    </submittedName>
</protein>
<keyword evidence="1" id="KW-0472">Membrane</keyword>
<dbReference type="EMBL" id="NUWJ01000255">
    <property type="protein sequence ID" value="PFK08813.1"/>
    <property type="molecule type" value="Genomic_DNA"/>
</dbReference>
<dbReference type="Proteomes" id="UP000224386">
    <property type="component" value="Unassembled WGS sequence"/>
</dbReference>
<evidence type="ECO:0000313" key="23">
    <source>
        <dbReference type="Proteomes" id="UP000219922"/>
    </source>
</evidence>
<evidence type="ECO:0000313" key="17">
    <source>
        <dbReference type="EMBL" id="QHV45902.1"/>
    </source>
</evidence>
<proteinExistence type="predicted"/>
<feature type="transmembrane region" description="Helical" evidence="1">
    <location>
        <begin position="41"/>
        <end position="60"/>
    </location>
</feature>
<feature type="transmembrane region" description="Helical" evidence="1">
    <location>
        <begin position="7"/>
        <end position="29"/>
    </location>
</feature>
<evidence type="ECO:0000313" key="9">
    <source>
        <dbReference type="EMBL" id="PEQ92414.1"/>
    </source>
</evidence>
<evidence type="ECO:0000313" key="28">
    <source>
        <dbReference type="Proteomes" id="UP000224413"/>
    </source>
</evidence>
<dbReference type="InterPro" id="IPR025273">
    <property type="entry name" value="DUF4064"/>
</dbReference>
<evidence type="ECO:0000313" key="16">
    <source>
        <dbReference type="EMBL" id="QDZ74419.1"/>
    </source>
</evidence>
<dbReference type="Proteomes" id="UP000464780">
    <property type="component" value="Chromosome"/>
</dbReference>
<evidence type="ECO:0000313" key="3">
    <source>
        <dbReference type="EMBL" id="KMP21745.1"/>
    </source>
</evidence>
<dbReference type="EMBL" id="CP031778">
    <property type="protein sequence ID" value="QDZ74419.1"/>
    <property type="molecule type" value="Genomic_DNA"/>
</dbReference>
<evidence type="ECO:0000313" key="20">
    <source>
        <dbReference type="Proteomes" id="UP000075476"/>
    </source>
</evidence>
<dbReference type="Proteomes" id="UP001175137">
    <property type="component" value="Unassembled WGS sequence"/>
</dbReference>
<dbReference type="EMBL" id="NVMX01000005">
    <property type="protein sequence ID" value="PEA00067.1"/>
    <property type="molecule type" value="Genomic_DNA"/>
</dbReference>
<evidence type="ECO:0000313" key="22">
    <source>
        <dbReference type="Proteomes" id="UP000219869"/>
    </source>
</evidence>
<evidence type="ECO:0000313" key="10">
    <source>
        <dbReference type="EMBL" id="PFF45429.1"/>
    </source>
</evidence>
<evidence type="ECO:0000313" key="4">
    <source>
        <dbReference type="EMBL" id="KXY28195.1"/>
    </source>
</evidence>
<keyword evidence="1" id="KW-0812">Transmembrane</keyword>
<evidence type="ECO:0000256" key="1">
    <source>
        <dbReference type="SAM" id="Phobius"/>
    </source>
</evidence>
<evidence type="ECO:0000259" key="2">
    <source>
        <dbReference type="Pfam" id="PF13273"/>
    </source>
</evidence>
<dbReference type="EMBL" id="QNGD03000002">
    <property type="protein sequence ID" value="RWQ76907.1"/>
    <property type="molecule type" value="Genomic_DNA"/>
</dbReference>
<dbReference type="EMBL" id="NTSO01000016">
    <property type="protein sequence ID" value="PFF45429.1"/>
    <property type="molecule type" value="Genomic_DNA"/>
</dbReference>
<dbReference type="EMBL" id="CP028009">
    <property type="protein sequence ID" value="QHV45902.1"/>
    <property type="molecule type" value="Genomic_DNA"/>
</dbReference>
<dbReference type="Proteomes" id="UP000253597">
    <property type="component" value="Unassembled WGS sequence"/>
</dbReference>
<dbReference type="EMBL" id="JYFW01000008">
    <property type="protein sequence ID" value="KMP21745.1"/>
    <property type="molecule type" value="Genomic_DNA"/>
</dbReference>
<dbReference type="Proteomes" id="UP000223834">
    <property type="component" value="Unassembled WGS sequence"/>
</dbReference>
<keyword evidence="1" id="KW-1133">Transmembrane helix</keyword>
<dbReference type="Proteomes" id="UP000321735">
    <property type="component" value="Chromosome"/>
</dbReference>
<reference evidence="18 30" key="8">
    <citation type="submission" date="2019-01" db="EMBL/GenBank/DDBJ databases">
        <title>Draft genome sequence of heavy metal resistant Bacillus cereus NWUAB01.</title>
        <authorList>
            <person name="Babalola O."/>
            <person name="Aremu B.R."/>
            <person name="Ayangbenro A.S."/>
        </authorList>
    </citation>
    <scope>NUCLEOTIDE SEQUENCE [LARGE SCALE GENOMIC DNA]</scope>
    <source>
        <strain evidence="18 30">NWUAB01</strain>
    </source>
</reference>
<dbReference type="Proteomes" id="UP000219869">
    <property type="component" value="Unassembled WGS sequence"/>
</dbReference>
<reference evidence="23 25" key="5">
    <citation type="submission" date="2017-09" db="EMBL/GenBank/DDBJ databases">
        <title>Large-scale bioinformatics analysis of Bacillus genomes uncovers conserved roles of natural products in bacterial physiology.</title>
        <authorList>
            <consortium name="Agbiome Team Llc"/>
            <person name="Bleich R.M."/>
            <person name="Grubbs K.J."/>
            <person name="Santa Maria K.C."/>
            <person name="Allen S.E."/>
            <person name="Farag S."/>
            <person name="Shank E.A."/>
            <person name="Bowers A."/>
        </authorList>
    </citation>
    <scope>NUCLEOTIDE SEQUENCE [LARGE SCALE GENOMIC DNA]</scope>
    <source>
        <strain evidence="15 26">AFS041711</strain>
        <strain evidence="14 25">AFS049141</strain>
        <strain evidence="13 29">AFS060282</strain>
        <strain evidence="12 27">AFS070861</strain>
        <strain evidence="11 28">AFS083741</strain>
        <strain evidence="8 23">AFS092789</strain>
    </source>
</reference>
<evidence type="ECO:0000313" key="19">
    <source>
        <dbReference type="Proteomes" id="UP000036243"/>
    </source>
</evidence>
<evidence type="ECO:0000313" key="15">
    <source>
        <dbReference type="EMBL" id="PGS77966.1"/>
    </source>
</evidence>
<dbReference type="EMBL" id="JAUIQW010000001">
    <property type="protein sequence ID" value="MDN4874704.1"/>
    <property type="molecule type" value="Genomic_DNA"/>
</dbReference>
<dbReference type="Proteomes" id="UP000224413">
    <property type="component" value="Unassembled WGS sequence"/>
</dbReference>
<evidence type="ECO:0000313" key="8">
    <source>
        <dbReference type="EMBL" id="PEA00067.1"/>
    </source>
</evidence>
<dbReference type="Proteomes" id="UP000220210">
    <property type="component" value="Unassembled WGS sequence"/>
</dbReference>
<dbReference type="AlphaFoldDB" id="A0A0A3VNU7"/>
<accession>A0A0A3VNU7</accession>
<evidence type="ECO:0000313" key="18">
    <source>
        <dbReference type="EMBL" id="RWQ76907.1"/>
    </source>
</evidence>
<dbReference type="EMBL" id="NULI01000099">
    <property type="protein sequence ID" value="PGS77966.1"/>
    <property type="molecule type" value="Genomic_DNA"/>
</dbReference>
<evidence type="ECO:0000313" key="27">
    <source>
        <dbReference type="Proteomes" id="UP000224386"/>
    </source>
</evidence>
<dbReference type="EMBL" id="NVAP01000010">
    <property type="protein sequence ID" value="PFQ50464.1"/>
    <property type="molecule type" value="Genomic_DNA"/>
</dbReference>
<reference evidence="17 32" key="6">
    <citation type="submission" date="2018-03" db="EMBL/GenBank/DDBJ databases">
        <title>The complete genome of bacterial strain SGAir0260.</title>
        <authorList>
            <person name="Schuster S.C."/>
        </authorList>
    </citation>
    <scope>NUCLEOTIDE SEQUENCE [LARGE SCALE GENOMIC DNA]</scope>
    <source>
        <strain evidence="17 32">SGAir0260</strain>
    </source>
</reference>
<evidence type="ECO:0000313" key="14">
    <source>
        <dbReference type="EMBL" id="PGO65494.1"/>
    </source>
</evidence>
<evidence type="ECO:0000313" key="21">
    <source>
        <dbReference type="Proteomes" id="UP000190641"/>
    </source>
</evidence>
<evidence type="ECO:0000313" key="13">
    <source>
        <dbReference type="EMBL" id="PFV06285.1"/>
    </source>
</evidence>
<dbReference type="EMBL" id="NVDQ01000026">
    <property type="protein sequence ID" value="PFV06285.1"/>
    <property type="molecule type" value="Genomic_DNA"/>
</dbReference>
<evidence type="ECO:0000313" key="12">
    <source>
        <dbReference type="EMBL" id="PFQ50464.1"/>
    </source>
</evidence>
<name>A0A0A3VNU7_BACCE</name>
<evidence type="ECO:0000313" key="11">
    <source>
        <dbReference type="EMBL" id="PFK08813.1"/>
    </source>
</evidence>
<evidence type="ECO:0000313" key="31">
    <source>
        <dbReference type="Proteomes" id="UP000321735"/>
    </source>
</evidence>
<dbReference type="Proteomes" id="UP000226257">
    <property type="component" value="Unassembled WGS sequence"/>
</dbReference>
<feature type="transmembrane region" description="Helical" evidence="1">
    <location>
        <begin position="67"/>
        <end position="96"/>
    </location>
</feature>
<dbReference type="Proteomes" id="UP000219922">
    <property type="component" value="Unassembled WGS sequence"/>
</dbReference>
<dbReference type="EMBL" id="LOMO01000254">
    <property type="protein sequence ID" value="KXY28195.1"/>
    <property type="molecule type" value="Genomic_DNA"/>
</dbReference>
<evidence type="ECO:0000313" key="7">
    <source>
        <dbReference type="EMBL" id="OOR75147.1"/>
    </source>
</evidence>
<evidence type="ECO:0000313" key="32">
    <source>
        <dbReference type="Proteomes" id="UP000464780"/>
    </source>
</evidence>